<evidence type="ECO:0000256" key="1">
    <source>
        <dbReference type="SAM" id="SignalP"/>
    </source>
</evidence>
<evidence type="ECO:0000313" key="3">
    <source>
        <dbReference type="Proteomes" id="UP000009328"/>
    </source>
</evidence>
<dbReference type="InParanoid" id="K0KZH7"/>
<dbReference type="AlphaFoldDB" id="K0KZH7"/>
<protein>
    <submittedName>
        <fullName evidence="2">Secreted protein</fullName>
    </submittedName>
</protein>
<feature type="chain" id="PRO_5003835029" evidence="1">
    <location>
        <begin position="19"/>
        <end position="98"/>
    </location>
</feature>
<comment type="caution">
    <text evidence="2">The sequence shown here is derived from an EMBL/GenBank/DDBJ whole genome shotgun (WGS) entry which is preliminary data.</text>
</comment>
<evidence type="ECO:0000313" key="2">
    <source>
        <dbReference type="EMBL" id="CCH46538.1"/>
    </source>
</evidence>
<proteinExistence type="predicted"/>
<name>K0KZH7_WICCF</name>
<dbReference type="Proteomes" id="UP000009328">
    <property type="component" value="Unassembled WGS sequence"/>
</dbReference>
<feature type="signal peptide" evidence="1">
    <location>
        <begin position="1"/>
        <end position="18"/>
    </location>
</feature>
<reference evidence="2 3" key="1">
    <citation type="journal article" date="2012" name="Eukaryot. Cell">
        <title>Draft genome sequence of Wickerhamomyces ciferrii NRRL Y-1031 F-60-10.</title>
        <authorList>
            <person name="Schneider J."/>
            <person name="Andrea H."/>
            <person name="Blom J."/>
            <person name="Jaenicke S."/>
            <person name="Ruckert C."/>
            <person name="Schorsch C."/>
            <person name="Szczepanowski R."/>
            <person name="Farwick M."/>
            <person name="Goesmann A."/>
            <person name="Puhler A."/>
            <person name="Schaffer S."/>
            <person name="Tauch A."/>
            <person name="Kohler T."/>
            <person name="Brinkrolf K."/>
        </authorList>
    </citation>
    <scope>NUCLEOTIDE SEQUENCE [LARGE SCALE GENOMIC DNA]</scope>
    <source>
        <strain evidence="3">ATCC 14091 / BCRC 22168 / CBS 111 / JCM 3599 / NBRC 0793 / NRRL Y-1031 F-60-10</strain>
    </source>
</reference>
<organism evidence="2 3">
    <name type="scientific">Wickerhamomyces ciferrii (strain ATCC 14091 / BCRC 22168 / CBS 111 / JCM 3599 / NBRC 0793 / NRRL Y-1031 F-60-10)</name>
    <name type="common">Yeast</name>
    <name type="synonym">Pichia ciferrii</name>
    <dbReference type="NCBI Taxonomy" id="1206466"/>
    <lineage>
        <taxon>Eukaryota</taxon>
        <taxon>Fungi</taxon>
        <taxon>Dikarya</taxon>
        <taxon>Ascomycota</taxon>
        <taxon>Saccharomycotina</taxon>
        <taxon>Saccharomycetes</taxon>
        <taxon>Phaffomycetales</taxon>
        <taxon>Wickerhamomycetaceae</taxon>
        <taxon>Wickerhamomyces</taxon>
    </lineage>
</organism>
<gene>
    <name evidence="2" type="ORF">BN7_6131</name>
</gene>
<sequence length="98" mass="10945">MKLSTLVIEGLLFSGIIALPANAGPKLCFDANKSEYCVGGNAKKCYEVYGSQTDIGKKPVENFCNFWCSKIKSPNECKTNKKKFNYHPNFACDKTQYC</sequence>
<keyword evidence="3" id="KW-1185">Reference proteome</keyword>
<accession>K0KZH7</accession>
<keyword evidence="1" id="KW-0732">Signal</keyword>
<dbReference type="EMBL" id="CAIF01000252">
    <property type="protein sequence ID" value="CCH46538.1"/>
    <property type="molecule type" value="Genomic_DNA"/>
</dbReference>
<dbReference type="HOGENOM" id="CLU_127832_0_0_1"/>